<proteinExistence type="predicted"/>
<dbReference type="AlphaFoldDB" id="A0A1X2HTW2"/>
<gene>
    <name evidence="2" type="ORF">BCR43DRAFT_482565</name>
</gene>
<feature type="region of interest" description="Disordered" evidence="1">
    <location>
        <begin position="153"/>
        <end position="176"/>
    </location>
</feature>
<dbReference type="EMBL" id="MCGN01000001">
    <property type="protein sequence ID" value="ORZ02999.1"/>
    <property type="molecule type" value="Genomic_DNA"/>
</dbReference>
<organism evidence="2 3">
    <name type="scientific">Syncephalastrum racemosum</name>
    <name type="common">Filamentous fungus</name>
    <dbReference type="NCBI Taxonomy" id="13706"/>
    <lineage>
        <taxon>Eukaryota</taxon>
        <taxon>Fungi</taxon>
        <taxon>Fungi incertae sedis</taxon>
        <taxon>Mucoromycota</taxon>
        <taxon>Mucoromycotina</taxon>
        <taxon>Mucoromycetes</taxon>
        <taxon>Mucorales</taxon>
        <taxon>Syncephalastraceae</taxon>
        <taxon>Syncephalastrum</taxon>
    </lineage>
</organism>
<evidence type="ECO:0000313" key="2">
    <source>
        <dbReference type="EMBL" id="ORZ02999.1"/>
    </source>
</evidence>
<evidence type="ECO:0000313" key="3">
    <source>
        <dbReference type="Proteomes" id="UP000242180"/>
    </source>
</evidence>
<feature type="compositionally biased region" description="Polar residues" evidence="1">
    <location>
        <begin position="159"/>
        <end position="174"/>
    </location>
</feature>
<protein>
    <submittedName>
        <fullName evidence="2">Uncharacterized protein</fullName>
    </submittedName>
</protein>
<dbReference type="InParanoid" id="A0A1X2HTW2"/>
<keyword evidence="3" id="KW-1185">Reference proteome</keyword>
<comment type="caution">
    <text evidence="2">The sequence shown here is derived from an EMBL/GenBank/DDBJ whole genome shotgun (WGS) entry which is preliminary data.</text>
</comment>
<accession>A0A1X2HTW2</accession>
<name>A0A1X2HTW2_SYNRA</name>
<reference evidence="2 3" key="1">
    <citation type="submission" date="2016-07" db="EMBL/GenBank/DDBJ databases">
        <title>Pervasive Adenine N6-methylation of Active Genes in Fungi.</title>
        <authorList>
            <consortium name="DOE Joint Genome Institute"/>
            <person name="Mondo S.J."/>
            <person name="Dannebaum R.O."/>
            <person name="Kuo R.C."/>
            <person name="Labutti K."/>
            <person name="Haridas S."/>
            <person name="Kuo A."/>
            <person name="Salamov A."/>
            <person name="Ahrendt S.R."/>
            <person name="Lipzen A."/>
            <person name="Sullivan W."/>
            <person name="Andreopoulos W.B."/>
            <person name="Clum A."/>
            <person name="Lindquist E."/>
            <person name="Daum C."/>
            <person name="Ramamoorthy G.K."/>
            <person name="Gryganskyi A."/>
            <person name="Culley D."/>
            <person name="Magnuson J.K."/>
            <person name="James T.Y."/>
            <person name="O'Malley M.A."/>
            <person name="Stajich J.E."/>
            <person name="Spatafora J.W."/>
            <person name="Visel A."/>
            <person name="Grigoriev I.V."/>
        </authorList>
    </citation>
    <scope>NUCLEOTIDE SEQUENCE [LARGE SCALE GENOMIC DNA]</scope>
    <source>
        <strain evidence="2 3">NRRL 2496</strain>
    </source>
</reference>
<dbReference type="Proteomes" id="UP000242180">
    <property type="component" value="Unassembled WGS sequence"/>
</dbReference>
<evidence type="ECO:0000256" key="1">
    <source>
        <dbReference type="SAM" id="MobiDB-lite"/>
    </source>
</evidence>
<sequence>MAIKKDGATPLPTPQNDVGTIKTLSPWNALLHVARYGTPEEKASFNLDDCECPMSTKELSNIYNKNRSPDFTRRLAKKAQEIKKLKHAKATQTSPSSRVKRRLLYEELRDILHRFKTILDIDVAAFLSPAIPDPDDESDPIITNSRTAEVAAHKMGPRSSFSDHCQDTRSNTHGRTQEADDNFQMHSCLPRRKDTYAMMNLLKDLCYEQIGIDYKSFPFASLHRVAFDDGSVIYEHVNGTYQMSGFDFMTPRGLPPTEMNENQLAMLHAAITRGKIRFSTHFEERYAEEREKLQDDIVRHIRSLFC</sequence>